<protein>
    <recommendedName>
        <fullName evidence="3">HMA domain-containing protein</fullName>
    </recommendedName>
</protein>
<dbReference type="CDD" id="cd00371">
    <property type="entry name" value="HMA"/>
    <property type="match status" value="1"/>
</dbReference>
<dbReference type="PANTHER" id="PTHR46594">
    <property type="entry name" value="P-TYPE CATION-TRANSPORTING ATPASE"/>
    <property type="match status" value="1"/>
</dbReference>
<dbReference type="Gene3D" id="3.30.70.100">
    <property type="match status" value="1"/>
</dbReference>
<accession>A0ABP8ZM50</accession>
<keyword evidence="5" id="KW-1185">Reference proteome</keyword>
<evidence type="ECO:0000259" key="3">
    <source>
        <dbReference type="PROSITE" id="PS50846"/>
    </source>
</evidence>
<gene>
    <name evidence="4" type="ORF">GCM10023230_05370</name>
</gene>
<proteinExistence type="predicted"/>
<sequence>MLLFVYELPKSILLFYSIIKKEIMKNIKLSILGLALAGITFVSCKKTETTPVADVNAQTETTTKSDSKTVAKAETTTFNIEGMTCAMGCAKTIENKLAGLDGVQKATVDFEKKTATVEYDAAVQTPEKLVETVEAVADGKTYKVSNVKNSADKAMNYGDPKKKKKETSKETSKTEACATTEKKAGCCASKKSCSSTVKAEGTL</sequence>
<dbReference type="PANTHER" id="PTHR46594:SF4">
    <property type="entry name" value="P-TYPE CATION-TRANSPORTING ATPASE"/>
    <property type="match status" value="1"/>
</dbReference>
<organism evidence="4 5">
    <name type="scientific">Flavobacterium hankyongi</name>
    <dbReference type="NCBI Taxonomy" id="1176532"/>
    <lineage>
        <taxon>Bacteria</taxon>
        <taxon>Pseudomonadati</taxon>
        <taxon>Bacteroidota</taxon>
        <taxon>Flavobacteriia</taxon>
        <taxon>Flavobacteriales</taxon>
        <taxon>Flavobacteriaceae</taxon>
        <taxon>Flavobacterium</taxon>
    </lineage>
</organism>
<feature type="domain" description="HMA" evidence="3">
    <location>
        <begin position="74"/>
        <end position="141"/>
    </location>
</feature>
<dbReference type="InterPro" id="IPR036163">
    <property type="entry name" value="HMA_dom_sf"/>
</dbReference>
<comment type="caution">
    <text evidence="4">The sequence shown here is derived from an EMBL/GenBank/DDBJ whole genome shotgun (WGS) entry which is preliminary data.</text>
</comment>
<evidence type="ECO:0000256" key="2">
    <source>
        <dbReference type="SAM" id="MobiDB-lite"/>
    </source>
</evidence>
<dbReference type="Pfam" id="PF00403">
    <property type="entry name" value="HMA"/>
    <property type="match status" value="1"/>
</dbReference>
<keyword evidence="1" id="KW-0479">Metal-binding</keyword>
<dbReference type="Proteomes" id="UP001500141">
    <property type="component" value="Unassembled WGS sequence"/>
</dbReference>
<dbReference type="SUPFAM" id="SSF55008">
    <property type="entry name" value="HMA, heavy metal-associated domain"/>
    <property type="match status" value="1"/>
</dbReference>
<dbReference type="EMBL" id="BAABIP010000007">
    <property type="protein sequence ID" value="GAA4759724.1"/>
    <property type="molecule type" value="Genomic_DNA"/>
</dbReference>
<feature type="region of interest" description="Disordered" evidence="2">
    <location>
        <begin position="153"/>
        <end position="183"/>
    </location>
</feature>
<evidence type="ECO:0000313" key="4">
    <source>
        <dbReference type="EMBL" id="GAA4759724.1"/>
    </source>
</evidence>
<dbReference type="PROSITE" id="PS50846">
    <property type="entry name" value="HMA_2"/>
    <property type="match status" value="1"/>
</dbReference>
<reference evidence="5" key="1">
    <citation type="journal article" date="2019" name="Int. J. Syst. Evol. Microbiol.">
        <title>The Global Catalogue of Microorganisms (GCM) 10K type strain sequencing project: providing services to taxonomists for standard genome sequencing and annotation.</title>
        <authorList>
            <consortium name="The Broad Institute Genomics Platform"/>
            <consortium name="The Broad Institute Genome Sequencing Center for Infectious Disease"/>
            <person name="Wu L."/>
            <person name="Ma J."/>
        </authorList>
    </citation>
    <scope>NUCLEOTIDE SEQUENCE [LARGE SCALE GENOMIC DNA]</scope>
    <source>
        <strain evidence="5">JCM 18198</strain>
    </source>
</reference>
<name>A0ABP8ZM50_9FLAO</name>
<evidence type="ECO:0000313" key="5">
    <source>
        <dbReference type="Proteomes" id="UP001500141"/>
    </source>
</evidence>
<evidence type="ECO:0000256" key="1">
    <source>
        <dbReference type="ARBA" id="ARBA00022723"/>
    </source>
</evidence>
<dbReference type="InterPro" id="IPR006121">
    <property type="entry name" value="HMA_dom"/>
</dbReference>